<dbReference type="InterPro" id="IPR036770">
    <property type="entry name" value="Ankyrin_rpt-contain_sf"/>
</dbReference>
<evidence type="ECO:0000313" key="6">
    <source>
        <dbReference type="Proteomes" id="UP000775872"/>
    </source>
</evidence>
<dbReference type="Proteomes" id="UP000775872">
    <property type="component" value="Unassembled WGS sequence"/>
</dbReference>
<feature type="compositionally biased region" description="Low complexity" evidence="4">
    <location>
        <begin position="607"/>
        <end position="616"/>
    </location>
</feature>
<evidence type="ECO:0000313" key="5">
    <source>
        <dbReference type="EMBL" id="CAH0045483.1"/>
    </source>
</evidence>
<feature type="repeat" description="ANK" evidence="3">
    <location>
        <begin position="525"/>
        <end position="561"/>
    </location>
</feature>
<reference evidence="5" key="1">
    <citation type="submission" date="2021-10" db="EMBL/GenBank/DDBJ databases">
        <authorList>
            <person name="Piombo E."/>
        </authorList>
    </citation>
    <scope>NUCLEOTIDE SEQUENCE</scope>
</reference>
<feature type="repeat" description="ANK" evidence="3">
    <location>
        <begin position="492"/>
        <end position="524"/>
    </location>
</feature>
<dbReference type="Pfam" id="PF12796">
    <property type="entry name" value="Ank_2"/>
    <property type="match status" value="2"/>
</dbReference>
<keyword evidence="2 3" id="KW-0040">ANK repeat</keyword>
<accession>A0A9N9WAW2</accession>
<keyword evidence="6" id="KW-1185">Reference proteome</keyword>
<dbReference type="Gene3D" id="1.25.40.20">
    <property type="entry name" value="Ankyrin repeat-containing domain"/>
    <property type="match status" value="5"/>
</dbReference>
<dbReference type="SUPFAM" id="SSF48403">
    <property type="entry name" value="Ankyrin repeat"/>
    <property type="match status" value="2"/>
</dbReference>
<dbReference type="PANTHER" id="PTHR24198">
    <property type="entry name" value="ANKYRIN REPEAT AND PROTEIN KINASE DOMAIN-CONTAINING PROTEIN"/>
    <property type="match status" value="1"/>
</dbReference>
<feature type="compositionally biased region" description="Acidic residues" evidence="4">
    <location>
        <begin position="617"/>
        <end position="628"/>
    </location>
</feature>
<evidence type="ECO:0000256" key="1">
    <source>
        <dbReference type="ARBA" id="ARBA00022737"/>
    </source>
</evidence>
<evidence type="ECO:0000256" key="4">
    <source>
        <dbReference type="SAM" id="MobiDB-lite"/>
    </source>
</evidence>
<dbReference type="OrthoDB" id="366390at2759"/>
<evidence type="ECO:0000256" key="2">
    <source>
        <dbReference type="ARBA" id="ARBA00023043"/>
    </source>
</evidence>
<comment type="caution">
    <text evidence="5">The sequence shown here is derived from an EMBL/GenBank/DDBJ whole genome shotgun (WGS) entry which is preliminary data.</text>
</comment>
<sequence>MSSFENLPPEVFDIIRAELELESDIYHLLLTCKEMHKACIETLYRVNASNIVHPRSNQPHNQRPSALDWAIENDMTLIAQRVIEMTPEVCNRGHLRKALRMKDSDIAYRLLCLPQVQEQFRDHEGRDKAREFTWIAIIHGHIICLDILENLLPISPGSFQYLFNYIEPALAAACHHGHVELVKRFTAAGSRQCKHPAAWLRDYCLFNAIRYRGEGHESNRNYEMAKVLLNVYPKLATITSFLFAAAQEGHDSIAKLLLSHRARLPSNQDQLSFLLFEAIRGGCLSFVQTLLENGASIIPATRPRLKYPGFIPPQDRPHKQRQNAGIIEQLLAEQQERLSNSHGAGQYVLSEAISADNIPLVRYCVSAGAHIHNGHQALLSYHISSIEMLECLIEEGVNINSWDEDGILPIQKTLPLISYRIDDPLHFFNAFVSKVDDINATNIQGETVLSYYCSVVPSRRSYYDSKNEYQCIKERVKVLLNSGAKLDLASNTGRSPLHEAAEFSSKKVVSLLLKRGANSNALDNQGRSPLHSAMAHRCPEIVVKMAERLLKHGADPNHQDHKGTCALHIPASCVNPYYAEKLLHLYLSSQGIKVEGDITNDSDNETDSSSPSSLASDENEDKTQDDEADKAIKSLTNDFLWRLNDEGATPSVVVARDYENDAQDCIQFYLTDRGFDVPDAHGITPLAAAFLSCRTNLGEWLVRRHGADLNWLNGRGRTVLDILSEHSATKHGTSLSMSKYVARHLGGLTSRELADSRDNEYLRALLRGDGSEEAKERKAAARDGRFYYMNAVLNRYEGTI</sequence>
<dbReference type="InterPro" id="IPR002110">
    <property type="entry name" value="Ankyrin_rpt"/>
</dbReference>
<keyword evidence="1" id="KW-0677">Repeat</keyword>
<proteinExistence type="predicted"/>
<organism evidence="5 6">
    <name type="scientific">Clonostachys solani</name>
    <dbReference type="NCBI Taxonomy" id="160281"/>
    <lineage>
        <taxon>Eukaryota</taxon>
        <taxon>Fungi</taxon>
        <taxon>Dikarya</taxon>
        <taxon>Ascomycota</taxon>
        <taxon>Pezizomycotina</taxon>
        <taxon>Sordariomycetes</taxon>
        <taxon>Hypocreomycetidae</taxon>
        <taxon>Hypocreales</taxon>
        <taxon>Bionectriaceae</taxon>
        <taxon>Clonostachys</taxon>
    </lineage>
</organism>
<dbReference type="EMBL" id="CABFOC020000011">
    <property type="protein sequence ID" value="CAH0045483.1"/>
    <property type="molecule type" value="Genomic_DNA"/>
</dbReference>
<feature type="region of interest" description="Disordered" evidence="4">
    <location>
        <begin position="597"/>
        <end position="628"/>
    </location>
</feature>
<dbReference type="PANTHER" id="PTHR24198:SF165">
    <property type="entry name" value="ANKYRIN REPEAT-CONTAINING PROTEIN-RELATED"/>
    <property type="match status" value="1"/>
</dbReference>
<dbReference type="PROSITE" id="PS50297">
    <property type="entry name" value="ANK_REP_REGION"/>
    <property type="match status" value="2"/>
</dbReference>
<dbReference type="AlphaFoldDB" id="A0A9N9WAW2"/>
<dbReference type="SMART" id="SM00248">
    <property type="entry name" value="ANK"/>
    <property type="match status" value="9"/>
</dbReference>
<dbReference type="PROSITE" id="PS50088">
    <property type="entry name" value="ANK_REPEAT"/>
    <property type="match status" value="2"/>
</dbReference>
<gene>
    <name evidence="5" type="ORF">CSOL1703_00011234</name>
</gene>
<evidence type="ECO:0000256" key="3">
    <source>
        <dbReference type="PROSITE-ProRule" id="PRU00023"/>
    </source>
</evidence>
<name>A0A9N9WAW2_9HYPO</name>
<protein>
    <submittedName>
        <fullName evidence="5">Uncharacterized protein</fullName>
    </submittedName>
</protein>